<accession>A0A9D2S447</accession>
<name>A0A9D2S447_9FIRM</name>
<feature type="transmembrane region" description="Helical" evidence="1">
    <location>
        <begin position="7"/>
        <end position="26"/>
    </location>
</feature>
<keyword evidence="1" id="KW-1133">Transmembrane helix</keyword>
<dbReference type="EMBL" id="DWYC01000016">
    <property type="protein sequence ID" value="HJB56233.1"/>
    <property type="molecule type" value="Genomic_DNA"/>
</dbReference>
<reference evidence="2" key="1">
    <citation type="journal article" date="2021" name="PeerJ">
        <title>Extensive microbial diversity within the chicken gut microbiome revealed by metagenomics and culture.</title>
        <authorList>
            <person name="Gilroy R."/>
            <person name="Ravi A."/>
            <person name="Getino M."/>
            <person name="Pursley I."/>
            <person name="Horton D.L."/>
            <person name="Alikhan N.F."/>
            <person name="Baker D."/>
            <person name="Gharbi K."/>
            <person name="Hall N."/>
            <person name="Watson M."/>
            <person name="Adriaenssens E.M."/>
            <person name="Foster-Nyarko E."/>
            <person name="Jarju S."/>
            <person name="Secka A."/>
            <person name="Antonio M."/>
            <person name="Oren A."/>
            <person name="Chaudhuri R.R."/>
            <person name="La Ragione R."/>
            <person name="Hildebrand F."/>
            <person name="Pallen M.J."/>
        </authorList>
    </citation>
    <scope>NUCLEOTIDE SEQUENCE</scope>
    <source>
        <strain evidence="2">CHK189-11263</strain>
    </source>
</reference>
<feature type="transmembrane region" description="Helical" evidence="1">
    <location>
        <begin position="32"/>
        <end position="50"/>
    </location>
</feature>
<evidence type="ECO:0000313" key="2">
    <source>
        <dbReference type="EMBL" id="HJB56233.1"/>
    </source>
</evidence>
<comment type="caution">
    <text evidence="2">The sequence shown here is derived from an EMBL/GenBank/DDBJ whole genome shotgun (WGS) entry which is preliminary data.</text>
</comment>
<sequence length="77" mass="8381">MDLKKARVCTWAVFLLGAAVILVSIFLRQGGIAVAGVLLLAAGALLKVCYWRCPHCGSFLQWLGRGARCPHCGRKLR</sequence>
<keyword evidence="1" id="KW-0812">Transmembrane</keyword>
<evidence type="ECO:0000256" key="1">
    <source>
        <dbReference type="SAM" id="Phobius"/>
    </source>
</evidence>
<dbReference type="Proteomes" id="UP000824208">
    <property type="component" value="Unassembled WGS sequence"/>
</dbReference>
<reference evidence="2" key="2">
    <citation type="submission" date="2021-04" db="EMBL/GenBank/DDBJ databases">
        <authorList>
            <person name="Gilroy R."/>
        </authorList>
    </citation>
    <scope>NUCLEOTIDE SEQUENCE</scope>
    <source>
        <strain evidence="2">CHK189-11263</strain>
    </source>
</reference>
<keyword evidence="1" id="KW-0472">Membrane</keyword>
<proteinExistence type="predicted"/>
<evidence type="ECO:0000313" key="3">
    <source>
        <dbReference type="Proteomes" id="UP000824208"/>
    </source>
</evidence>
<gene>
    <name evidence="2" type="ORF">H9714_01630</name>
</gene>
<protein>
    <submittedName>
        <fullName evidence="2">Phage terminase large subunit family protein</fullName>
    </submittedName>
</protein>
<organism evidence="2 3">
    <name type="scientific">Candidatus Flavonifractor intestinipullorum</name>
    <dbReference type="NCBI Taxonomy" id="2838587"/>
    <lineage>
        <taxon>Bacteria</taxon>
        <taxon>Bacillati</taxon>
        <taxon>Bacillota</taxon>
        <taxon>Clostridia</taxon>
        <taxon>Eubacteriales</taxon>
        <taxon>Oscillospiraceae</taxon>
        <taxon>Flavonifractor</taxon>
    </lineage>
</organism>
<dbReference type="AlphaFoldDB" id="A0A9D2S447"/>